<sequence length="483" mass="54533">MINLVPDILSEIMSRLPPNINQKFTFAQVSRYWREVALQDHLFWSSFTGGPTKQECYRVPMLLEHCGNAPLHVELHLNSGHIVDWHADALKALVPYATRIETLALRFWVYSTYSLPDSTTGPLLNSGLEFPALRTLRLEGPTWGRRPSLFFSAPGLRTLDVERFTVEPASWRTILQPSLETIRMHEAPGVGIQAILDVFERCPNATSIALDAGGGYDTEHEDEFFEAFRRQRPLAPALRELKLGTSNPDLGRILKAAFSDVVLPVLSACLYNSDVDVLSEALLPGVGPLVYFELASGAQVVELRDDAGLIRRFECWNDDSSFEMDWTWDYLCEHYNLHKTVREIRTAHWEDLADAVERIPPQLPDGITFVYPSHWHMRWPLSAGEEDQENEDITKTLSIAGLSRIEFVPDADFVGDCPQMVLKTVLCVLAHIESLPGRDIKVCIHGGILLTADSEVDALEVFRAAVLQKTWTMCSQCLERRLH</sequence>
<dbReference type="AlphaFoldDB" id="A0AAW0EFX7"/>
<dbReference type="InterPro" id="IPR036047">
    <property type="entry name" value="F-box-like_dom_sf"/>
</dbReference>
<evidence type="ECO:0008006" key="3">
    <source>
        <dbReference type="Google" id="ProtNLM"/>
    </source>
</evidence>
<organism evidence="1 2">
    <name type="scientific">Favolaschia claudopus</name>
    <dbReference type="NCBI Taxonomy" id="2862362"/>
    <lineage>
        <taxon>Eukaryota</taxon>
        <taxon>Fungi</taxon>
        <taxon>Dikarya</taxon>
        <taxon>Basidiomycota</taxon>
        <taxon>Agaricomycotina</taxon>
        <taxon>Agaricomycetes</taxon>
        <taxon>Agaricomycetidae</taxon>
        <taxon>Agaricales</taxon>
        <taxon>Marasmiineae</taxon>
        <taxon>Mycenaceae</taxon>
        <taxon>Favolaschia</taxon>
    </lineage>
</organism>
<dbReference type="SUPFAM" id="SSF81383">
    <property type="entry name" value="F-box domain"/>
    <property type="match status" value="1"/>
</dbReference>
<dbReference type="Gene3D" id="3.80.10.10">
    <property type="entry name" value="Ribonuclease Inhibitor"/>
    <property type="match status" value="1"/>
</dbReference>
<protein>
    <recommendedName>
        <fullName evidence="3">F-box domain-containing protein</fullName>
    </recommendedName>
</protein>
<dbReference type="Proteomes" id="UP001362999">
    <property type="component" value="Unassembled WGS sequence"/>
</dbReference>
<proteinExistence type="predicted"/>
<accession>A0AAW0EFX7</accession>
<dbReference type="SUPFAM" id="SSF52047">
    <property type="entry name" value="RNI-like"/>
    <property type="match status" value="1"/>
</dbReference>
<evidence type="ECO:0000313" key="2">
    <source>
        <dbReference type="Proteomes" id="UP001362999"/>
    </source>
</evidence>
<gene>
    <name evidence="1" type="ORF">R3P38DRAFT_2819348</name>
</gene>
<name>A0AAW0EFX7_9AGAR</name>
<dbReference type="Gene3D" id="1.20.1280.50">
    <property type="match status" value="1"/>
</dbReference>
<keyword evidence="2" id="KW-1185">Reference proteome</keyword>
<reference evidence="1 2" key="1">
    <citation type="journal article" date="2024" name="J Genomics">
        <title>Draft genome sequencing and assembly of Favolaschia claudopus CIRM-BRFM 2984 isolated from oak limbs.</title>
        <authorList>
            <person name="Navarro D."/>
            <person name="Drula E."/>
            <person name="Chaduli D."/>
            <person name="Cazenave R."/>
            <person name="Ahrendt S."/>
            <person name="Wang J."/>
            <person name="Lipzen A."/>
            <person name="Daum C."/>
            <person name="Barry K."/>
            <person name="Grigoriev I.V."/>
            <person name="Favel A."/>
            <person name="Rosso M.N."/>
            <person name="Martin F."/>
        </authorList>
    </citation>
    <scope>NUCLEOTIDE SEQUENCE [LARGE SCALE GENOMIC DNA]</scope>
    <source>
        <strain evidence="1 2">CIRM-BRFM 2984</strain>
    </source>
</reference>
<evidence type="ECO:0000313" key="1">
    <source>
        <dbReference type="EMBL" id="KAK7063600.1"/>
    </source>
</evidence>
<comment type="caution">
    <text evidence="1">The sequence shown here is derived from an EMBL/GenBank/DDBJ whole genome shotgun (WGS) entry which is preliminary data.</text>
</comment>
<dbReference type="EMBL" id="JAWWNJ010000001">
    <property type="protein sequence ID" value="KAK7063600.1"/>
    <property type="molecule type" value="Genomic_DNA"/>
</dbReference>
<dbReference type="InterPro" id="IPR032675">
    <property type="entry name" value="LRR_dom_sf"/>
</dbReference>